<accession>W6N7N2</accession>
<feature type="transmembrane region" description="Helical" evidence="12">
    <location>
        <begin position="12"/>
        <end position="35"/>
    </location>
</feature>
<dbReference type="GO" id="GO:0004721">
    <property type="term" value="F:phosphoprotein phosphatase activity"/>
    <property type="evidence" value="ECO:0007669"/>
    <property type="project" value="TreeGrafter"/>
</dbReference>
<dbReference type="OrthoDB" id="368131at2"/>
<evidence type="ECO:0000256" key="2">
    <source>
        <dbReference type="ARBA" id="ARBA00004651"/>
    </source>
</evidence>
<dbReference type="PANTHER" id="PTHR45453:SF2">
    <property type="entry name" value="HISTIDINE KINASE"/>
    <property type="match status" value="1"/>
</dbReference>
<name>W6N7N2_CLOTY</name>
<sequence>MKNVFKIVTRFVIGTVVIALILVIFNAAFLTILIFQTPQSYKSRSKIVTISKDLKLQNGKYVLGRKGEKAMNSQYKWGMLLDDRGKVIWSKNMPKDISKQYSISEVSSFSKWYLKDYPVDTWNHPSGLLVIGNERNSYWKYSVQFTSKFIGDIPKHMVEILILNILFAFLLAVFLGVLLYRSLSPVAKGIENIVQKKPVQLPCSGILGNLSSAINKTSREVQLQRIALKKRDDARTNWIAGVSHDIRTPLSMVMGYASQIQESAELPMEVRDKAEIIQRQSIKIKQFVSDLNLVSKLEYDMQPLNLVKIFPEELIREIAADFLNNDLEDKYNIDLIISSECGNHMILGDYTLLKRAISNLIQNSINHNPGGCNILIKVYMEKLKFIIEVKDNGTGIEKERLSNFYKGFQYDNGHGMGLLIVNQIIKVHKGNLNITSEIERGVSCNIELPAINS</sequence>
<evidence type="ECO:0000256" key="6">
    <source>
        <dbReference type="ARBA" id="ARBA00022679"/>
    </source>
</evidence>
<comment type="subcellular location">
    <subcellularLocation>
        <location evidence="2">Cell membrane</location>
        <topology evidence="2">Multi-pass membrane protein</topology>
    </subcellularLocation>
</comment>
<keyword evidence="8 14" id="KW-0418">Kinase</keyword>
<evidence type="ECO:0000256" key="12">
    <source>
        <dbReference type="SAM" id="Phobius"/>
    </source>
</evidence>
<evidence type="ECO:0000256" key="7">
    <source>
        <dbReference type="ARBA" id="ARBA00022692"/>
    </source>
</evidence>
<evidence type="ECO:0000256" key="10">
    <source>
        <dbReference type="ARBA" id="ARBA00023012"/>
    </source>
</evidence>
<dbReference type="GO" id="GO:0000155">
    <property type="term" value="F:phosphorelay sensor kinase activity"/>
    <property type="evidence" value="ECO:0007669"/>
    <property type="project" value="InterPro"/>
</dbReference>
<gene>
    <name evidence="14" type="ORF">CTDIVETGP_2813</name>
</gene>
<dbReference type="Gene3D" id="1.10.287.130">
    <property type="match status" value="1"/>
</dbReference>
<evidence type="ECO:0000256" key="1">
    <source>
        <dbReference type="ARBA" id="ARBA00000085"/>
    </source>
</evidence>
<dbReference type="InterPro" id="IPR050351">
    <property type="entry name" value="BphY/WalK/GraS-like"/>
</dbReference>
<keyword evidence="5" id="KW-0597">Phosphoprotein</keyword>
<evidence type="ECO:0000256" key="3">
    <source>
        <dbReference type="ARBA" id="ARBA00012438"/>
    </source>
</evidence>
<evidence type="ECO:0000256" key="8">
    <source>
        <dbReference type="ARBA" id="ARBA00022777"/>
    </source>
</evidence>
<dbReference type="SUPFAM" id="SSF47384">
    <property type="entry name" value="Homodimeric domain of signal transducing histidine kinase"/>
    <property type="match status" value="1"/>
</dbReference>
<dbReference type="Proteomes" id="UP000019482">
    <property type="component" value="Unassembled WGS sequence"/>
</dbReference>
<dbReference type="EC" id="2.7.13.3" evidence="3"/>
<dbReference type="InterPro" id="IPR003661">
    <property type="entry name" value="HisK_dim/P_dom"/>
</dbReference>
<dbReference type="SMART" id="SM00387">
    <property type="entry name" value="HATPase_c"/>
    <property type="match status" value="1"/>
</dbReference>
<feature type="domain" description="Histidine kinase" evidence="13">
    <location>
        <begin position="241"/>
        <end position="452"/>
    </location>
</feature>
<dbReference type="CDD" id="cd00075">
    <property type="entry name" value="HATPase"/>
    <property type="match status" value="1"/>
</dbReference>
<dbReference type="InterPro" id="IPR004358">
    <property type="entry name" value="Sig_transdc_His_kin-like_C"/>
</dbReference>
<dbReference type="AlphaFoldDB" id="W6N7N2"/>
<comment type="catalytic activity">
    <reaction evidence="1">
        <text>ATP + protein L-histidine = ADP + protein N-phospho-L-histidine.</text>
        <dbReference type="EC" id="2.7.13.3"/>
    </reaction>
</comment>
<evidence type="ECO:0000313" key="15">
    <source>
        <dbReference type="Proteomes" id="UP000019482"/>
    </source>
</evidence>
<dbReference type="InterPro" id="IPR005467">
    <property type="entry name" value="His_kinase_dom"/>
</dbReference>
<dbReference type="CDD" id="cd00082">
    <property type="entry name" value="HisKA"/>
    <property type="match status" value="1"/>
</dbReference>
<evidence type="ECO:0000256" key="11">
    <source>
        <dbReference type="ARBA" id="ARBA00023136"/>
    </source>
</evidence>
<keyword evidence="6" id="KW-0808">Transferase</keyword>
<dbReference type="Pfam" id="PF00512">
    <property type="entry name" value="HisKA"/>
    <property type="match status" value="1"/>
</dbReference>
<evidence type="ECO:0000256" key="4">
    <source>
        <dbReference type="ARBA" id="ARBA00022475"/>
    </source>
</evidence>
<evidence type="ECO:0000256" key="9">
    <source>
        <dbReference type="ARBA" id="ARBA00022989"/>
    </source>
</evidence>
<protein>
    <recommendedName>
        <fullName evidence="3">histidine kinase</fullName>
        <ecNumber evidence="3">2.7.13.3</ecNumber>
    </recommendedName>
</protein>
<dbReference type="PRINTS" id="PR00344">
    <property type="entry name" value="BCTRLSENSOR"/>
</dbReference>
<dbReference type="Pfam" id="PF02518">
    <property type="entry name" value="HATPase_c"/>
    <property type="match status" value="1"/>
</dbReference>
<organism evidence="14 15">
    <name type="scientific">Clostridium tyrobutyricum DIVETGP</name>
    <dbReference type="NCBI Taxonomy" id="1408889"/>
    <lineage>
        <taxon>Bacteria</taxon>
        <taxon>Bacillati</taxon>
        <taxon>Bacillota</taxon>
        <taxon>Clostridia</taxon>
        <taxon>Eubacteriales</taxon>
        <taxon>Clostridiaceae</taxon>
        <taxon>Clostridium</taxon>
    </lineage>
</organism>
<keyword evidence="11 12" id="KW-0472">Membrane</keyword>
<keyword evidence="9 12" id="KW-1133">Transmembrane helix</keyword>
<feature type="transmembrane region" description="Helical" evidence="12">
    <location>
        <begin position="160"/>
        <end position="180"/>
    </location>
</feature>
<dbReference type="EMBL" id="CBXI010000044">
    <property type="protein sequence ID" value="CDL92743.1"/>
    <property type="molecule type" value="Genomic_DNA"/>
</dbReference>
<dbReference type="RefSeq" id="WP_017894536.1">
    <property type="nucleotide sequence ID" value="NZ_CBXI010000044.1"/>
</dbReference>
<dbReference type="InterPro" id="IPR036890">
    <property type="entry name" value="HATPase_C_sf"/>
</dbReference>
<comment type="caution">
    <text evidence="14">The sequence shown here is derived from an EMBL/GenBank/DDBJ whole genome shotgun (WGS) entry which is preliminary data.</text>
</comment>
<dbReference type="Gene3D" id="3.30.565.10">
    <property type="entry name" value="Histidine kinase-like ATPase, C-terminal domain"/>
    <property type="match status" value="1"/>
</dbReference>
<dbReference type="InterPro" id="IPR036097">
    <property type="entry name" value="HisK_dim/P_sf"/>
</dbReference>
<proteinExistence type="predicted"/>
<dbReference type="PANTHER" id="PTHR45453">
    <property type="entry name" value="PHOSPHATE REGULON SENSOR PROTEIN PHOR"/>
    <property type="match status" value="1"/>
</dbReference>
<dbReference type="PROSITE" id="PS50109">
    <property type="entry name" value="HIS_KIN"/>
    <property type="match status" value="1"/>
</dbReference>
<dbReference type="GO" id="GO:0005886">
    <property type="term" value="C:plasma membrane"/>
    <property type="evidence" value="ECO:0007669"/>
    <property type="project" value="UniProtKB-SubCell"/>
</dbReference>
<keyword evidence="15" id="KW-1185">Reference proteome</keyword>
<evidence type="ECO:0000313" key="14">
    <source>
        <dbReference type="EMBL" id="CDL92743.1"/>
    </source>
</evidence>
<keyword evidence="10" id="KW-0902">Two-component regulatory system</keyword>
<dbReference type="SUPFAM" id="SSF55874">
    <property type="entry name" value="ATPase domain of HSP90 chaperone/DNA topoisomerase II/histidine kinase"/>
    <property type="match status" value="1"/>
</dbReference>
<dbReference type="GO" id="GO:0016036">
    <property type="term" value="P:cellular response to phosphate starvation"/>
    <property type="evidence" value="ECO:0007669"/>
    <property type="project" value="TreeGrafter"/>
</dbReference>
<keyword evidence="4" id="KW-1003">Cell membrane</keyword>
<dbReference type="InterPro" id="IPR003594">
    <property type="entry name" value="HATPase_dom"/>
</dbReference>
<evidence type="ECO:0000259" key="13">
    <source>
        <dbReference type="PROSITE" id="PS50109"/>
    </source>
</evidence>
<dbReference type="SMART" id="SM00388">
    <property type="entry name" value="HisKA"/>
    <property type="match status" value="1"/>
</dbReference>
<evidence type="ECO:0000256" key="5">
    <source>
        <dbReference type="ARBA" id="ARBA00022553"/>
    </source>
</evidence>
<keyword evidence="7 12" id="KW-0812">Transmembrane</keyword>
<dbReference type="GeneID" id="29420144"/>
<reference evidence="14 15" key="1">
    <citation type="journal article" date="2015" name="Genome Announc.">
        <title>Draft Genome Sequence of Clostridium tyrobutyricum Strain DIVETGP, Isolated from Cow's Milk for Grana Padano Production.</title>
        <authorList>
            <person name="Soggiu A."/>
            <person name="Piras C."/>
            <person name="Gaiarsa S."/>
            <person name="Sassera D."/>
            <person name="Roncada P."/>
            <person name="Bendixen E."/>
            <person name="Brasca M."/>
            <person name="Bonizzi L."/>
        </authorList>
    </citation>
    <scope>NUCLEOTIDE SEQUENCE [LARGE SCALE GENOMIC DNA]</scope>
    <source>
        <strain evidence="14 15">DIVETGP</strain>
    </source>
</reference>